<dbReference type="InterPro" id="IPR050932">
    <property type="entry name" value="TM2D1-3-like"/>
</dbReference>
<dbReference type="OrthoDB" id="2004788at2"/>
<dbReference type="EMBL" id="JACCBI010000001">
    <property type="protein sequence ID" value="NYD66370.1"/>
    <property type="molecule type" value="Genomic_DNA"/>
</dbReference>
<evidence type="ECO:0000256" key="3">
    <source>
        <dbReference type="ARBA" id="ARBA00022729"/>
    </source>
</evidence>
<reference evidence="10 11" key="1">
    <citation type="submission" date="2019-01" db="EMBL/GenBank/DDBJ databases">
        <title>Agromyces.</title>
        <authorList>
            <person name="Li J."/>
        </authorList>
    </citation>
    <scope>NUCLEOTIDE SEQUENCE [LARGE SCALE GENOMIC DNA]</scope>
    <source>
        <strain evidence="10 11">DSM 23870</strain>
    </source>
</reference>
<feature type="transmembrane region" description="Helical" evidence="7">
    <location>
        <begin position="25"/>
        <end position="45"/>
    </location>
</feature>
<evidence type="ECO:0000313" key="9">
    <source>
        <dbReference type="EMBL" id="NYD66370.1"/>
    </source>
</evidence>
<dbReference type="PANTHER" id="PTHR21016">
    <property type="entry name" value="BETA-AMYLOID BINDING PROTEIN-RELATED"/>
    <property type="match status" value="1"/>
</dbReference>
<comment type="subcellular location">
    <subcellularLocation>
        <location evidence="1">Membrane</location>
        <topology evidence="1">Multi-pass membrane protein</topology>
    </subcellularLocation>
</comment>
<dbReference type="Proteomes" id="UP000292686">
    <property type="component" value="Unassembled WGS sequence"/>
</dbReference>
<gene>
    <name evidence="9" type="ORF">BJ972_000889</name>
    <name evidence="10" type="ORF">ESP50_09900</name>
</gene>
<accession>A0A4V1R2C6</accession>
<evidence type="ECO:0000256" key="4">
    <source>
        <dbReference type="ARBA" id="ARBA00022989"/>
    </source>
</evidence>
<dbReference type="Pfam" id="PF05154">
    <property type="entry name" value="TM2"/>
    <property type="match status" value="1"/>
</dbReference>
<reference evidence="9 12" key="2">
    <citation type="submission" date="2020-07" db="EMBL/GenBank/DDBJ databases">
        <title>Sequencing the genomes of 1000 actinobacteria strains.</title>
        <authorList>
            <person name="Klenk H.-P."/>
        </authorList>
    </citation>
    <scope>NUCLEOTIDE SEQUENCE [LARGE SCALE GENOMIC DNA]</scope>
    <source>
        <strain evidence="9 12">DSM 23870</strain>
    </source>
</reference>
<keyword evidence="3" id="KW-0732">Signal</keyword>
<comment type="caution">
    <text evidence="10">The sequence shown here is derived from an EMBL/GenBank/DDBJ whole genome shotgun (WGS) entry which is preliminary data.</text>
</comment>
<feature type="transmembrane region" description="Helical" evidence="7">
    <location>
        <begin position="52"/>
        <end position="73"/>
    </location>
</feature>
<dbReference type="PANTHER" id="PTHR21016:SF7">
    <property type="entry name" value="TM2 DOMAIN-CONTAINING PROTEIN 3"/>
    <property type="match status" value="1"/>
</dbReference>
<dbReference type="Proteomes" id="UP000581087">
    <property type="component" value="Unassembled WGS sequence"/>
</dbReference>
<evidence type="ECO:0000313" key="12">
    <source>
        <dbReference type="Proteomes" id="UP000581087"/>
    </source>
</evidence>
<evidence type="ECO:0000313" key="10">
    <source>
        <dbReference type="EMBL" id="RXZ86686.1"/>
    </source>
</evidence>
<dbReference type="InterPro" id="IPR007829">
    <property type="entry name" value="TM2"/>
</dbReference>
<dbReference type="RefSeq" id="WP_129174616.1">
    <property type="nucleotide sequence ID" value="NZ_JACCBI010000001.1"/>
</dbReference>
<dbReference type="GO" id="GO:0016020">
    <property type="term" value="C:membrane"/>
    <property type="evidence" value="ECO:0007669"/>
    <property type="project" value="UniProtKB-SubCell"/>
</dbReference>
<keyword evidence="4 7" id="KW-1133">Transmembrane helix</keyword>
<proteinExistence type="predicted"/>
<feature type="domain" description="TM2" evidence="8">
    <location>
        <begin position="23"/>
        <end position="69"/>
    </location>
</feature>
<evidence type="ECO:0000256" key="5">
    <source>
        <dbReference type="ARBA" id="ARBA00023136"/>
    </source>
</evidence>
<evidence type="ECO:0000256" key="1">
    <source>
        <dbReference type="ARBA" id="ARBA00004141"/>
    </source>
</evidence>
<organism evidence="10 11">
    <name type="scientific">Agromyces atrinae</name>
    <dbReference type="NCBI Taxonomy" id="592376"/>
    <lineage>
        <taxon>Bacteria</taxon>
        <taxon>Bacillati</taxon>
        <taxon>Actinomycetota</taxon>
        <taxon>Actinomycetes</taxon>
        <taxon>Micrococcales</taxon>
        <taxon>Microbacteriaceae</taxon>
        <taxon>Agromyces</taxon>
    </lineage>
</organism>
<evidence type="ECO:0000259" key="8">
    <source>
        <dbReference type="Pfam" id="PF05154"/>
    </source>
</evidence>
<keyword evidence="2 7" id="KW-0812">Transmembrane</keyword>
<evidence type="ECO:0000256" key="2">
    <source>
        <dbReference type="ARBA" id="ARBA00022692"/>
    </source>
</evidence>
<sequence length="115" mass="11985">MGAPSVVATPVAPGPTASSVKLKSFYATWLLSILLGTLGADRFYLGKIGTGALKLVTLGGFGVWTLIDIALVLSGMTRDRAGRELSRPASLMGPWIITLAIYFGGPLVAILVNQP</sequence>
<name>A0A4V1R2C6_9MICO</name>
<keyword evidence="5 7" id="KW-0472">Membrane</keyword>
<keyword evidence="11" id="KW-1185">Reference proteome</keyword>
<evidence type="ECO:0000256" key="6">
    <source>
        <dbReference type="ARBA" id="ARBA00023180"/>
    </source>
</evidence>
<evidence type="ECO:0000313" key="11">
    <source>
        <dbReference type="Proteomes" id="UP000292686"/>
    </source>
</evidence>
<protein>
    <submittedName>
        <fullName evidence="10">TM2 domain-containing protein</fullName>
    </submittedName>
</protein>
<feature type="transmembrane region" description="Helical" evidence="7">
    <location>
        <begin position="93"/>
        <end position="112"/>
    </location>
</feature>
<dbReference type="AlphaFoldDB" id="A0A4V1R2C6"/>
<keyword evidence="6" id="KW-0325">Glycoprotein</keyword>
<dbReference type="EMBL" id="SDPM01000004">
    <property type="protein sequence ID" value="RXZ86686.1"/>
    <property type="molecule type" value="Genomic_DNA"/>
</dbReference>
<evidence type="ECO:0000256" key="7">
    <source>
        <dbReference type="SAM" id="Phobius"/>
    </source>
</evidence>